<feature type="transmembrane region" description="Helical" evidence="1">
    <location>
        <begin position="5"/>
        <end position="22"/>
    </location>
</feature>
<reference evidence="2 3" key="1">
    <citation type="submission" date="2013-03" db="EMBL/GenBank/DDBJ databases">
        <title>The Genome Sequence of Cladophialophora psammophila CBS 110553.</title>
        <authorList>
            <consortium name="The Broad Institute Genomics Platform"/>
            <person name="Cuomo C."/>
            <person name="de Hoog S."/>
            <person name="Gorbushina A."/>
            <person name="Walker B."/>
            <person name="Young S.K."/>
            <person name="Zeng Q."/>
            <person name="Gargeya S."/>
            <person name="Fitzgerald M."/>
            <person name="Haas B."/>
            <person name="Abouelleil A."/>
            <person name="Allen A.W."/>
            <person name="Alvarado L."/>
            <person name="Arachchi H.M."/>
            <person name="Berlin A.M."/>
            <person name="Chapman S.B."/>
            <person name="Gainer-Dewar J."/>
            <person name="Goldberg J."/>
            <person name="Griggs A."/>
            <person name="Gujja S."/>
            <person name="Hansen M."/>
            <person name="Howarth C."/>
            <person name="Imamovic A."/>
            <person name="Ireland A."/>
            <person name="Larimer J."/>
            <person name="McCowan C."/>
            <person name="Murphy C."/>
            <person name="Pearson M."/>
            <person name="Poon T.W."/>
            <person name="Priest M."/>
            <person name="Roberts A."/>
            <person name="Saif S."/>
            <person name="Shea T."/>
            <person name="Sisk P."/>
            <person name="Sykes S."/>
            <person name="Wortman J."/>
            <person name="Nusbaum C."/>
            <person name="Birren B."/>
        </authorList>
    </citation>
    <scope>NUCLEOTIDE SEQUENCE [LARGE SCALE GENOMIC DNA]</scope>
    <source>
        <strain evidence="2 3">CBS 110553</strain>
    </source>
</reference>
<dbReference type="InterPro" id="IPR021514">
    <property type="entry name" value="DUF3176"/>
</dbReference>
<feature type="transmembrane region" description="Helical" evidence="1">
    <location>
        <begin position="34"/>
        <end position="54"/>
    </location>
</feature>
<dbReference type="GeneID" id="19197465"/>
<dbReference type="PANTHER" id="PTHR35394">
    <property type="entry name" value="DUF3176 DOMAIN-CONTAINING PROTEIN"/>
    <property type="match status" value="1"/>
</dbReference>
<keyword evidence="1" id="KW-1133">Transmembrane helix</keyword>
<evidence type="ECO:0000313" key="3">
    <source>
        <dbReference type="Proteomes" id="UP000019471"/>
    </source>
</evidence>
<dbReference type="OrthoDB" id="5242705at2759"/>
<keyword evidence="1" id="KW-0472">Membrane</keyword>
<dbReference type="EMBL" id="AMGX01000037">
    <property type="protein sequence ID" value="EXJ55040.1"/>
    <property type="molecule type" value="Genomic_DNA"/>
</dbReference>
<dbReference type="STRING" id="1182543.W9VPV6"/>
<name>W9VPV6_9EURO</name>
<feature type="non-terminal residue" evidence="2">
    <location>
        <position position="1"/>
    </location>
</feature>
<dbReference type="PANTHER" id="PTHR35394:SF5">
    <property type="entry name" value="DUF3176 DOMAIN-CONTAINING PROTEIN"/>
    <property type="match status" value="1"/>
</dbReference>
<dbReference type="RefSeq" id="XP_007751538.1">
    <property type="nucleotide sequence ID" value="XM_007753348.1"/>
</dbReference>
<dbReference type="AlphaFoldDB" id="W9VPV6"/>
<accession>W9VPV6</accession>
<gene>
    <name evidence="2" type="ORF">A1O5_12779</name>
</gene>
<comment type="caution">
    <text evidence="2">The sequence shown here is derived from an EMBL/GenBank/DDBJ whole genome shotgun (WGS) entry which is preliminary data.</text>
</comment>
<dbReference type="HOGENOM" id="CLU_143231_0_0_1"/>
<dbReference type="Pfam" id="PF11374">
    <property type="entry name" value="DUF3176"/>
    <property type="match status" value="1"/>
</dbReference>
<evidence type="ECO:0000256" key="1">
    <source>
        <dbReference type="SAM" id="Phobius"/>
    </source>
</evidence>
<keyword evidence="1" id="KW-0812">Transmembrane</keyword>
<protein>
    <submittedName>
        <fullName evidence="2">Uncharacterized protein</fullName>
    </submittedName>
</protein>
<dbReference type="Proteomes" id="UP000019471">
    <property type="component" value="Unassembled WGS sequence"/>
</dbReference>
<sequence>EILSCLVSVSMLLIIIAILYPRRGLPLPHWPYGISINAIIAVLVVVLKIAILLVTAKGLGHLKFTWLQHQRPLLDLETYDMASRGPWGSLSLLLVTRHRHVGASIGAALTLLALAVEPFTQQILRYHSC</sequence>
<organism evidence="2 3">
    <name type="scientific">Cladophialophora psammophila CBS 110553</name>
    <dbReference type="NCBI Taxonomy" id="1182543"/>
    <lineage>
        <taxon>Eukaryota</taxon>
        <taxon>Fungi</taxon>
        <taxon>Dikarya</taxon>
        <taxon>Ascomycota</taxon>
        <taxon>Pezizomycotina</taxon>
        <taxon>Eurotiomycetes</taxon>
        <taxon>Chaetothyriomycetidae</taxon>
        <taxon>Chaetothyriales</taxon>
        <taxon>Herpotrichiellaceae</taxon>
        <taxon>Cladophialophora</taxon>
    </lineage>
</organism>
<keyword evidence="3" id="KW-1185">Reference proteome</keyword>
<evidence type="ECO:0000313" key="2">
    <source>
        <dbReference type="EMBL" id="EXJ55040.1"/>
    </source>
</evidence>
<feature type="non-terminal residue" evidence="2">
    <location>
        <position position="129"/>
    </location>
</feature>
<proteinExistence type="predicted"/>